<keyword evidence="3" id="KW-0520">NAD</keyword>
<keyword evidence="2" id="KW-0808">Transferase</keyword>
<dbReference type="NCBIfam" id="NF001753">
    <property type="entry name" value="PRK00481.1-3"/>
    <property type="match status" value="1"/>
</dbReference>
<comment type="caution">
    <text evidence="6">The sequence shown here is derived from an EMBL/GenBank/DDBJ whole genome shotgun (WGS) entry which is preliminary data.</text>
</comment>
<evidence type="ECO:0000313" key="7">
    <source>
        <dbReference type="Proteomes" id="UP000463470"/>
    </source>
</evidence>
<dbReference type="Gene3D" id="3.40.50.1220">
    <property type="entry name" value="TPP-binding domain"/>
    <property type="match status" value="1"/>
</dbReference>
<feature type="domain" description="Deacetylase sirtuin-type" evidence="5">
    <location>
        <begin position="1"/>
        <end position="257"/>
    </location>
</feature>
<reference evidence="6 7" key="1">
    <citation type="submission" date="2020-01" db="EMBL/GenBank/DDBJ databases">
        <title>Whole-genome sequence of Heliobacterium undosum DSM 13378.</title>
        <authorList>
            <person name="Kyndt J.A."/>
            <person name="Meyer T.E."/>
        </authorList>
    </citation>
    <scope>NUCLEOTIDE SEQUENCE [LARGE SCALE GENOMIC DNA]</scope>
    <source>
        <strain evidence="6 7">DSM 13378</strain>
    </source>
</reference>
<dbReference type="Gene3D" id="3.30.1600.10">
    <property type="entry name" value="SIR2/SIRT2 'Small Domain"/>
    <property type="match status" value="1"/>
</dbReference>
<protein>
    <recommendedName>
        <fullName evidence="1">protein acetyllysine N-acetyltransferase</fullName>
        <ecNumber evidence="1">2.3.1.286</ecNumber>
    </recommendedName>
</protein>
<dbReference type="PANTHER" id="PTHR11085:SF10">
    <property type="entry name" value="NAD-DEPENDENT PROTEIN DEACYLASE SIRTUIN-5, MITOCHONDRIAL-RELATED"/>
    <property type="match status" value="1"/>
</dbReference>
<keyword evidence="7" id="KW-1185">Reference proteome</keyword>
<dbReference type="AlphaFoldDB" id="A0A845LDC6"/>
<evidence type="ECO:0000256" key="2">
    <source>
        <dbReference type="ARBA" id="ARBA00022679"/>
    </source>
</evidence>
<dbReference type="SUPFAM" id="SSF52467">
    <property type="entry name" value="DHS-like NAD/FAD-binding domain"/>
    <property type="match status" value="1"/>
</dbReference>
<dbReference type="GO" id="GO:0070403">
    <property type="term" value="F:NAD+ binding"/>
    <property type="evidence" value="ECO:0007669"/>
    <property type="project" value="InterPro"/>
</dbReference>
<dbReference type="InterPro" id="IPR029035">
    <property type="entry name" value="DHS-like_NAD/FAD-binding_dom"/>
</dbReference>
<dbReference type="EC" id="2.3.1.286" evidence="1"/>
<dbReference type="GO" id="GO:0046872">
    <property type="term" value="F:metal ion binding"/>
    <property type="evidence" value="ECO:0007669"/>
    <property type="project" value="UniProtKB-KW"/>
</dbReference>
<evidence type="ECO:0000256" key="1">
    <source>
        <dbReference type="ARBA" id="ARBA00012928"/>
    </source>
</evidence>
<organism evidence="6 7">
    <name type="scientific">Heliomicrobium undosum</name>
    <dbReference type="NCBI Taxonomy" id="121734"/>
    <lineage>
        <taxon>Bacteria</taxon>
        <taxon>Bacillati</taxon>
        <taxon>Bacillota</taxon>
        <taxon>Clostridia</taxon>
        <taxon>Eubacteriales</taxon>
        <taxon>Heliobacteriaceae</taxon>
        <taxon>Heliomicrobium</taxon>
    </lineage>
</organism>
<dbReference type="Pfam" id="PF02146">
    <property type="entry name" value="SIR2"/>
    <property type="match status" value="1"/>
</dbReference>
<name>A0A845LDC6_9FIRM</name>
<dbReference type="InterPro" id="IPR026590">
    <property type="entry name" value="Ssirtuin_cat_dom"/>
</dbReference>
<evidence type="ECO:0000256" key="3">
    <source>
        <dbReference type="ARBA" id="ARBA00023027"/>
    </source>
</evidence>
<dbReference type="EMBL" id="WXEY01000021">
    <property type="protein sequence ID" value="MZP30921.1"/>
    <property type="molecule type" value="Genomic_DNA"/>
</dbReference>
<evidence type="ECO:0000256" key="4">
    <source>
        <dbReference type="PROSITE-ProRule" id="PRU00236"/>
    </source>
</evidence>
<gene>
    <name evidence="6" type="ORF">GTO91_14475</name>
</gene>
<accession>A0A845LDC6</accession>
<feature type="binding site" evidence="4">
    <location>
        <position position="162"/>
    </location>
    <ligand>
        <name>Zn(2+)</name>
        <dbReference type="ChEBI" id="CHEBI:29105"/>
    </ligand>
</feature>
<dbReference type="InterPro" id="IPR003000">
    <property type="entry name" value="Sirtuin"/>
</dbReference>
<dbReference type="Proteomes" id="UP000463470">
    <property type="component" value="Unassembled WGS sequence"/>
</dbReference>
<dbReference type="PROSITE" id="PS50305">
    <property type="entry name" value="SIRTUIN"/>
    <property type="match status" value="1"/>
</dbReference>
<proteinExistence type="predicted"/>
<feature type="binding site" evidence="4">
    <location>
        <position position="159"/>
    </location>
    <ligand>
        <name>Zn(2+)</name>
        <dbReference type="ChEBI" id="CHEBI:29105"/>
    </ligand>
</feature>
<dbReference type="OrthoDB" id="9800582at2"/>
<dbReference type="InterPro" id="IPR026591">
    <property type="entry name" value="Sirtuin_cat_small_dom_sf"/>
</dbReference>
<sequence>MLGRIAAAWKKAKCPVLFSGAGMSTESGLPDFRSARGLWKQQPESLATPEAMFGQPDAFYFFYQWRIARLWEVAPNLGHLRLAQLEQAGFLQKVITQNVDGLHQRAGSERVVELHGTLRTVSCLSCRAGYDSRQMLPARSDWEADYQEGRYRRGDECRCPRCRGMLRPDVVLFGEGLPEEAWTEAVRWSRQADFFVVVGSSLAVSPANLCPLWAVERGARLLIINAEPTPLDDRADWVIRTPAAEALDRIADEVLISAENPAEASVGP</sequence>
<keyword evidence="4" id="KW-0479">Metal-binding</keyword>
<feature type="active site" description="Proton acceptor" evidence="4">
    <location>
        <position position="115"/>
    </location>
</feature>
<dbReference type="InterPro" id="IPR050134">
    <property type="entry name" value="NAD-dep_sirtuin_deacylases"/>
</dbReference>
<dbReference type="PANTHER" id="PTHR11085">
    <property type="entry name" value="NAD-DEPENDENT PROTEIN DEACYLASE SIRTUIN-5, MITOCHONDRIAL-RELATED"/>
    <property type="match status" value="1"/>
</dbReference>
<feature type="binding site" evidence="4">
    <location>
        <position position="123"/>
    </location>
    <ligand>
        <name>Zn(2+)</name>
        <dbReference type="ChEBI" id="CHEBI:29105"/>
    </ligand>
</feature>
<evidence type="ECO:0000313" key="6">
    <source>
        <dbReference type="EMBL" id="MZP30921.1"/>
    </source>
</evidence>
<feature type="binding site" evidence="4">
    <location>
        <position position="126"/>
    </location>
    <ligand>
        <name>Zn(2+)</name>
        <dbReference type="ChEBI" id="CHEBI:29105"/>
    </ligand>
</feature>
<evidence type="ECO:0000259" key="5">
    <source>
        <dbReference type="PROSITE" id="PS50305"/>
    </source>
</evidence>
<keyword evidence="4" id="KW-0862">Zinc</keyword>
<dbReference type="GO" id="GO:0017136">
    <property type="term" value="F:histone deacetylase activity, NAD-dependent"/>
    <property type="evidence" value="ECO:0007669"/>
    <property type="project" value="TreeGrafter"/>
</dbReference>